<dbReference type="EMBL" id="SRYM01000028">
    <property type="protein sequence ID" value="TGY57310.1"/>
    <property type="molecule type" value="Genomic_DNA"/>
</dbReference>
<evidence type="ECO:0000313" key="2">
    <source>
        <dbReference type="EMBL" id="TGY57310.1"/>
    </source>
</evidence>
<accession>A0A4V3RPY6</accession>
<protein>
    <recommendedName>
        <fullName evidence="1">KilA-N DNA-binding domain-containing protein</fullName>
    </recommendedName>
</protein>
<feature type="domain" description="KilA-N DNA-binding" evidence="1">
    <location>
        <begin position="1"/>
        <end position="44"/>
    </location>
</feature>
<reference evidence="2 3" key="1">
    <citation type="submission" date="2019-04" db="EMBL/GenBank/DDBJ databases">
        <title>Microbes associate with the intestines of laboratory mice.</title>
        <authorList>
            <person name="Navarre W."/>
            <person name="Wong E."/>
            <person name="Huang K."/>
            <person name="Tropini C."/>
            <person name="Ng K."/>
            <person name="Yu B."/>
        </authorList>
    </citation>
    <scope>NUCLEOTIDE SEQUENCE [LARGE SCALE GENOMIC DNA]</scope>
    <source>
        <strain evidence="2 3">NM39_I3</strain>
    </source>
</reference>
<organism evidence="2 3">
    <name type="scientific">Parabacteroides distasonis</name>
    <dbReference type="NCBI Taxonomy" id="823"/>
    <lineage>
        <taxon>Bacteria</taxon>
        <taxon>Pseudomonadati</taxon>
        <taxon>Bacteroidota</taxon>
        <taxon>Bacteroidia</taxon>
        <taxon>Bacteroidales</taxon>
        <taxon>Tannerellaceae</taxon>
        <taxon>Parabacteroides</taxon>
    </lineage>
</organism>
<dbReference type="Pfam" id="PF10543">
    <property type="entry name" value="ORF6N"/>
    <property type="match status" value="1"/>
</dbReference>
<comment type="caution">
    <text evidence="2">The sequence shown here is derived from an EMBL/GenBank/DDBJ whole genome shotgun (WGS) entry which is preliminary data.</text>
</comment>
<proteinExistence type="predicted"/>
<dbReference type="AlphaFoldDB" id="A0A4V3RPY6"/>
<name>A0A4V3RPY6_PARDI</name>
<gene>
    <name evidence="2" type="ORF">E5342_10925</name>
</gene>
<dbReference type="Proteomes" id="UP000310032">
    <property type="component" value="Unassembled WGS sequence"/>
</dbReference>
<sequence>MFQLTNEEVDNWKSQIVMSNSIKMGLRRNPYAFTELGVAMLSSILNTKIPVRNLS</sequence>
<evidence type="ECO:0000313" key="3">
    <source>
        <dbReference type="Proteomes" id="UP000310032"/>
    </source>
</evidence>
<evidence type="ECO:0000259" key="1">
    <source>
        <dbReference type="Pfam" id="PF10543"/>
    </source>
</evidence>
<dbReference type="InterPro" id="IPR018873">
    <property type="entry name" value="KilA-N_DNA-bd_domain"/>
</dbReference>